<dbReference type="PRINTS" id="PR00359">
    <property type="entry name" value="BP450"/>
</dbReference>
<sequence>MAEPGSTDGVFDPRHAHRDDPFGFFRDARCTRPVFYSESLRAWCVTRYDDIAAVLRDQDGFSVREHNPRPTATLPPEVEHVVAAWRGDALPLGSLDPPEHARVRAVVRTGFTRRVIGNTEPRARAIARRLLRRLAAGPAFDFAEDFAKPFTLMVVLRVLGIPTSTYQRFDTWTDQRIRIMTAREDTDPEVLRACARGLADYGAFAKRLIAHRLLRPRDDLISALVRDLPVRQAIAQVPTLITAGYRTAAETLTTTVWNQVRAPGGWAAVVDGSVRVDDLVEEGLRYDCPIFGMYRTALRDVEIGGTRVPAGSRVLLAYGSANRDEARFPDPDRFHPGHPTPTPHLAFGLGEHFCVGAPLGRMMLRVALEEMRTALPRLTPADLSEPTYHPTFPFRARQSALKILTTAPEVKA</sequence>
<dbReference type="RefSeq" id="WP_033431768.1">
    <property type="nucleotide sequence ID" value="NZ_CP034550.1"/>
</dbReference>
<dbReference type="EMBL" id="CP034550">
    <property type="protein sequence ID" value="QFZ19562.1"/>
    <property type="molecule type" value="Genomic_DNA"/>
</dbReference>
<evidence type="ECO:0000313" key="4">
    <source>
        <dbReference type="Proteomes" id="UP000325787"/>
    </source>
</evidence>
<keyword evidence="4" id="KW-1185">Reference proteome</keyword>
<keyword evidence="2" id="KW-0503">Monooxygenase</keyword>
<organism evidence="3 4">
    <name type="scientific">Saccharothrix syringae</name>
    <name type="common">Nocardiopsis syringae</name>
    <dbReference type="NCBI Taxonomy" id="103733"/>
    <lineage>
        <taxon>Bacteria</taxon>
        <taxon>Bacillati</taxon>
        <taxon>Actinomycetota</taxon>
        <taxon>Actinomycetes</taxon>
        <taxon>Pseudonocardiales</taxon>
        <taxon>Pseudonocardiaceae</taxon>
        <taxon>Saccharothrix</taxon>
    </lineage>
</organism>
<comment type="similarity">
    <text evidence="1 2">Belongs to the cytochrome P450 family.</text>
</comment>
<dbReference type="AlphaFoldDB" id="A0A5Q0H1K3"/>
<dbReference type="GO" id="GO:0005506">
    <property type="term" value="F:iron ion binding"/>
    <property type="evidence" value="ECO:0007669"/>
    <property type="project" value="InterPro"/>
</dbReference>
<dbReference type="InterPro" id="IPR002397">
    <property type="entry name" value="Cyt_P450_B"/>
</dbReference>
<gene>
    <name evidence="3" type="ORF">EKG83_20875</name>
</gene>
<protein>
    <submittedName>
        <fullName evidence="3">Cytochrome P450</fullName>
    </submittedName>
</protein>
<dbReference type="PROSITE" id="PS00086">
    <property type="entry name" value="CYTOCHROME_P450"/>
    <property type="match status" value="1"/>
</dbReference>
<dbReference type="Proteomes" id="UP000325787">
    <property type="component" value="Chromosome"/>
</dbReference>
<dbReference type="InterPro" id="IPR017972">
    <property type="entry name" value="Cyt_P450_CS"/>
</dbReference>
<keyword evidence="2" id="KW-0408">Iron</keyword>
<accession>A0A5Q0H1K3</accession>
<reference evidence="4" key="1">
    <citation type="journal article" date="2021" name="Curr. Microbiol.">
        <title>Complete genome of nocamycin-producing strain Saccharothrix syringae NRRL B-16468 reveals the biosynthetic potential for secondary metabolites.</title>
        <authorList>
            <person name="Mo X."/>
            <person name="Yang S."/>
        </authorList>
    </citation>
    <scope>NUCLEOTIDE SEQUENCE [LARGE SCALE GENOMIC DNA]</scope>
    <source>
        <strain evidence="4">ATCC 51364 / DSM 43886 / JCM 6844 / KCTC 9398 / NBRC 14523 / NRRL B-16468 / INA 2240</strain>
    </source>
</reference>
<dbReference type="GO" id="GO:0016705">
    <property type="term" value="F:oxidoreductase activity, acting on paired donors, with incorporation or reduction of molecular oxygen"/>
    <property type="evidence" value="ECO:0007669"/>
    <property type="project" value="InterPro"/>
</dbReference>
<keyword evidence="2" id="KW-0479">Metal-binding</keyword>
<dbReference type="PANTHER" id="PTHR46696">
    <property type="entry name" value="P450, PUTATIVE (EUROFUNG)-RELATED"/>
    <property type="match status" value="1"/>
</dbReference>
<keyword evidence="2" id="KW-0560">Oxidoreductase</keyword>
<dbReference type="Gene3D" id="1.10.630.10">
    <property type="entry name" value="Cytochrome P450"/>
    <property type="match status" value="1"/>
</dbReference>
<evidence type="ECO:0000256" key="2">
    <source>
        <dbReference type="RuleBase" id="RU000461"/>
    </source>
</evidence>
<dbReference type="PANTHER" id="PTHR46696:SF6">
    <property type="entry name" value="P450, PUTATIVE (EUROFUNG)-RELATED"/>
    <property type="match status" value="1"/>
</dbReference>
<dbReference type="KEGG" id="ssyi:EKG83_20875"/>
<evidence type="ECO:0000313" key="3">
    <source>
        <dbReference type="EMBL" id="QFZ19562.1"/>
    </source>
</evidence>
<name>A0A5Q0H1K3_SACSY</name>
<keyword evidence="2" id="KW-0349">Heme</keyword>
<dbReference type="OrthoDB" id="3807506at2"/>
<dbReference type="GO" id="GO:0004497">
    <property type="term" value="F:monooxygenase activity"/>
    <property type="evidence" value="ECO:0007669"/>
    <property type="project" value="UniProtKB-KW"/>
</dbReference>
<dbReference type="InterPro" id="IPR001128">
    <property type="entry name" value="Cyt_P450"/>
</dbReference>
<dbReference type="Pfam" id="PF00067">
    <property type="entry name" value="p450"/>
    <property type="match status" value="1"/>
</dbReference>
<dbReference type="SUPFAM" id="SSF48264">
    <property type="entry name" value="Cytochrome P450"/>
    <property type="match status" value="1"/>
</dbReference>
<dbReference type="InterPro" id="IPR036396">
    <property type="entry name" value="Cyt_P450_sf"/>
</dbReference>
<proteinExistence type="inferred from homology"/>
<dbReference type="GO" id="GO:0020037">
    <property type="term" value="F:heme binding"/>
    <property type="evidence" value="ECO:0007669"/>
    <property type="project" value="InterPro"/>
</dbReference>
<evidence type="ECO:0000256" key="1">
    <source>
        <dbReference type="ARBA" id="ARBA00010617"/>
    </source>
</evidence>